<name>A0A967BAE9_9PROT</name>
<dbReference type="EMBL" id="WOTH01000002">
    <property type="protein sequence ID" value="NHO52712.1"/>
    <property type="molecule type" value="Genomic_DNA"/>
</dbReference>
<feature type="region of interest" description="Disordered" evidence="1">
    <location>
        <begin position="23"/>
        <end position="46"/>
    </location>
</feature>
<evidence type="ECO:0000256" key="1">
    <source>
        <dbReference type="SAM" id="MobiDB-lite"/>
    </source>
</evidence>
<evidence type="ECO:0000256" key="2">
    <source>
        <dbReference type="SAM" id="SignalP"/>
    </source>
</evidence>
<evidence type="ECO:0000313" key="4">
    <source>
        <dbReference type="Proteomes" id="UP000597459"/>
    </source>
</evidence>
<keyword evidence="2" id="KW-0732">Signal</keyword>
<feature type="signal peptide" evidence="2">
    <location>
        <begin position="1"/>
        <end position="20"/>
    </location>
</feature>
<sequence>MMKRIAALALVCALVLPLAACGKKGAPKAPGPDDKITYPQTYPAPD</sequence>
<gene>
    <name evidence="3" type="ORF">GOB87_01865</name>
</gene>
<keyword evidence="4" id="KW-1185">Reference proteome</keyword>
<evidence type="ECO:0008006" key="5">
    <source>
        <dbReference type="Google" id="ProtNLM"/>
    </source>
</evidence>
<protein>
    <recommendedName>
        <fullName evidence="5">Lipoprotein</fullName>
    </recommendedName>
</protein>
<organism evidence="3 4">
    <name type="scientific">Acetobacter estunensis</name>
    <dbReference type="NCBI Taxonomy" id="104097"/>
    <lineage>
        <taxon>Bacteria</taxon>
        <taxon>Pseudomonadati</taxon>
        <taxon>Pseudomonadota</taxon>
        <taxon>Alphaproteobacteria</taxon>
        <taxon>Acetobacterales</taxon>
        <taxon>Acetobacteraceae</taxon>
        <taxon>Acetobacter</taxon>
    </lineage>
</organism>
<feature type="chain" id="PRO_5037628145" description="Lipoprotein" evidence="2">
    <location>
        <begin position="21"/>
        <end position="46"/>
    </location>
</feature>
<proteinExistence type="predicted"/>
<reference evidence="3" key="1">
    <citation type="submission" date="2019-11" db="EMBL/GenBank/DDBJ databases">
        <title>Description of new Acetobacter species.</title>
        <authorList>
            <person name="Cleenwerck I."/>
            <person name="Sombolestani A.S."/>
        </authorList>
    </citation>
    <scope>NUCLEOTIDE SEQUENCE</scope>
    <source>
        <strain evidence="3">LMG 1626</strain>
    </source>
</reference>
<dbReference type="Proteomes" id="UP000597459">
    <property type="component" value="Unassembled WGS sequence"/>
</dbReference>
<comment type="caution">
    <text evidence="3">The sequence shown here is derived from an EMBL/GenBank/DDBJ whole genome shotgun (WGS) entry which is preliminary data.</text>
</comment>
<accession>A0A967BAE9</accession>
<evidence type="ECO:0000313" key="3">
    <source>
        <dbReference type="EMBL" id="NHO52712.1"/>
    </source>
</evidence>
<dbReference type="RefSeq" id="WP_166312718.1">
    <property type="nucleotide sequence ID" value="NZ_WOTH01000002.1"/>
</dbReference>
<dbReference type="AlphaFoldDB" id="A0A967BAE9"/>